<keyword evidence="1" id="KW-0812">Transmembrane</keyword>
<dbReference type="AlphaFoldDB" id="A0A1A9WLN2"/>
<organism evidence="2 3">
    <name type="scientific">Glossina brevipalpis</name>
    <dbReference type="NCBI Taxonomy" id="37001"/>
    <lineage>
        <taxon>Eukaryota</taxon>
        <taxon>Metazoa</taxon>
        <taxon>Ecdysozoa</taxon>
        <taxon>Arthropoda</taxon>
        <taxon>Hexapoda</taxon>
        <taxon>Insecta</taxon>
        <taxon>Pterygota</taxon>
        <taxon>Neoptera</taxon>
        <taxon>Endopterygota</taxon>
        <taxon>Diptera</taxon>
        <taxon>Brachycera</taxon>
        <taxon>Muscomorpha</taxon>
        <taxon>Hippoboscoidea</taxon>
        <taxon>Glossinidae</taxon>
        <taxon>Glossina</taxon>
    </lineage>
</organism>
<keyword evidence="3" id="KW-1185">Reference proteome</keyword>
<evidence type="ECO:0008006" key="4">
    <source>
        <dbReference type="Google" id="ProtNLM"/>
    </source>
</evidence>
<dbReference type="EnsemblMetazoa" id="GBRI024131-RA">
    <property type="protein sequence ID" value="GBRI024131-PA"/>
    <property type="gene ID" value="GBRI024131"/>
</dbReference>
<accession>A0A1A9WLN2</accession>
<sequence length="102" mass="11637">MYLSNKIFPKILVKVKFAIAYGISTTCAYPLLMWFLRHKVLGKKNEEPADSSVQTCRNNVVVTAQKKLDGNGNTGMQNECRNFGLVGTKKKKNFRVIFLKYM</sequence>
<proteinExistence type="predicted"/>
<dbReference type="Proteomes" id="UP000091820">
    <property type="component" value="Unassembled WGS sequence"/>
</dbReference>
<evidence type="ECO:0000313" key="2">
    <source>
        <dbReference type="EnsemblMetazoa" id="GBRI024131-PA"/>
    </source>
</evidence>
<dbReference type="VEuPathDB" id="VectorBase:GBRI024131"/>
<evidence type="ECO:0000313" key="3">
    <source>
        <dbReference type="Proteomes" id="UP000091820"/>
    </source>
</evidence>
<keyword evidence="1" id="KW-1133">Transmembrane helix</keyword>
<name>A0A1A9WLN2_9MUSC</name>
<reference evidence="2" key="2">
    <citation type="submission" date="2020-05" db="UniProtKB">
        <authorList>
            <consortium name="EnsemblMetazoa"/>
        </authorList>
    </citation>
    <scope>IDENTIFICATION</scope>
    <source>
        <strain evidence="2">IAEA</strain>
    </source>
</reference>
<evidence type="ECO:0000256" key="1">
    <source>
        <dbReference type="SAM" id="Phobius"/>
    </source>
</evidence>
<protein>
    <recommendedName>
        <fullName evidence="4">Transmembrane protein</fullName>
    </recommendedName>
</protein>
<keyword evidence="1" id="KW-0472">Membrane</keyword>
<feature type="transmembrane region" description="Helical" evidence="1">
    <location>
        <begin position="18"/>
        <end position="36"/>
    </location>
</feature>
<reference evidence="3" key="1">
    <citation type="submission" date="2014-03" db="EMBL/GenBank/DDBJ databases">
        <authorList>
            <person name="Aksoy S."/>
            <person name="Warren W."/>
            <person name="Wilson R.K."/>
        </authorList>
    </citation>
    <scope>NUCLEOTIDE SEQUENCE [LARGE SCALE GENOMIC DNA]</scope>
    <source>
        <strain evidence="3">IAEA</strain>
    </source>
</reference>